<evidence type="ECO:0000313" key="1">
    <source>
        <dbReference type="EMBL" id="KAF5786545.1"/>
    </source>
</evidence>
<dbReference type="AlphaFoldDB" id="A0A9K3N4K2"/>
<protein>
    <submittedName>
        <fullName evidence="1">Uncharacterized protein</fullName>
    </submittedName>
</protein>
<sequence>MCGFHSARRGRFRGSPHVSPEPLFSGFQFGSRRTCLGISPFKCLWLNKWV</sequence>
<reference evidence="1" key="1">
    <citation type="journal article" date="2017" name="Nature">
        <title>The sunflower genome provides insights into oil metabolism, flowering and Asterid evolution.</title>
        <authorList>
            <person name="Badouin H."/>
            <person name="Gouzy J."/>
            <person name="Grassa C.J."/>
            <person name="Murat F."/>
            <person name="Staton S.E."/>
            <person name="Cottret L."/>
            <person name="Lelandais-Briere C."/>
            <person name="Owens G.L."/>
            <person name="Carrere S."/>
            <person name="Mayjonade B."/>
            <person name="Legrand L."/>
            <person name="Gill N."/>
            <person name="Kane N.C."/>
            <person name="Bowers J.E."/>
            <person name="Hubner S."/>
            <person name="Bellec A."/>
            <person name="Berard A."/>
            <person name="Berges H."/>
            <person name="Blanchet N."/>
            <person name="Boniface M.C."/>
            <person name="Brunel D."/>
            <person name="Catrice O."/>
            <person name="Chaidir N."/>
            <person name="Claudel C."/>
            <person name="Donnadieu C."/>
            <person name="Faraut T."/>
            <person name="Fievet G."/>
            <person name="Helmstetter N."/>
            <person name="King M."/>
            <person name="Knapp S.J."/>
            <person name="Lai Z."/>
            <person name="Le Paslier M.C."/>
            <person name="Lippi Y."/>
            <person name="Lorenzon L."/>
            <person name="Mandel J.R."/>
            <person name="Marage G."/>
            <person name="Marchand G."/>
            <person name="Marquand E."/>
            <person name="Bret-Mestries E."/>
            <person name="Morien E."/>
            <person name="Nambeesan S."/>
            <person name="Nguyen T."/>
            <person name="Pegot-Espagnet P."/>
            <person name="Pouilly N."/>
            <person name="Raftis F."/>
            <person name="Sallet E."/>
            <person name="Schiex T."/>
            <person name="Thomas J."/>
            <person name="Vandecasteele C."/>
            <person name="Vares D."/>
            <person name="Vear F."/>
            <person name="Vautrin S."/>
            <person name="Crespi M."/>
            <person name="Mangin B."/>
            <person name="Burke J.M."/>
            <person name="Salse J."/>
            <person name="Munos S."/>
            <person name="Vincourt P."/>
            <person name="Rieseberg L.H."/>
            <person name="Langlade N.B."/>
        </authorList>
    </citation>
    <scope>NUCLEOTIDE SEQUENCE</scope>
    <source>
        <tissue evidence="1">Leaves</tissue>
    </source>
</reference>
<proteinExistence type="predicted"/>
<name>A0A9K3N4K2_HELAN</name>
<accession>A0A9K3N4K2</accession>
<organism evidence="1 2">
    <name type="scientific">Helianthus annuus</name>
    <name type="common">Common sunflower</name>
    <dbReference type="NCBI Taxonomy" id="4232"/>
    <lineage>
        <taxon>Eukaryota</taxon>
        <taxon>Viridiplantae</taxon>
        <taxon>Streptophyta</taxon>
        <taxon>Embryophyta</taxon>
        <taxon>Tracheophyta</taxon>
        <taxon>Spermatophyta</taxon>
        <taxon>Magnoliopsida</taxon>
        <taxon>eudicotyledons</taxon>
        <taxon>Gunneridae</taxon>
        <taxon>Pentapetalae</taxon>
        <taxon>asterids</taxon>
        <taxon>campanulids</taxon>
        <taxon>Asterales</taxon>
        <taxon>Asteraceae</taxon>
        <taxon>Asteroideae</taxon>
        <taxon>Heliantheae alliance</taxon>
        <taxon>Heliantheae</taxon>
        <taxon>Helianthus</taxon>
    </lineage>
</organism>
<evidence type="ECO:0000313" key="2">
    <source>
        <dbReference type="Proteomes" id="UP000215914"/>
    </source>
</evidence>
<reference evidence="1" key="2">
    <citation type="submission" date="2020-06" db="EMBL/GenBank/DDBJ databases">
        <title>Helianthus annuus Genome sequencing and assembly Release 2.</title>
        <authorList>
            <person name="Gouzy J."/>
            <person name="Langlade N."/>
            <person name="Munos S."/>
        </authorList>
    </citation>
    <scope>NUCLEOTIDE SEQUENCE</scope>
    <source>
        <tissue evidence="1">Leaves</tissue>
    </source>
</reference>
<dbReference type="Proteomes" id="UP000215914">
    <property type="component" value="Unassembled WGS sequence"/>
</dbReference>
<gene>
    <name evidence="1" type="ORF">HanXRQr2_Chr10g0442241</name>
</gene>
<dbReference type="Gramene" id="mRNA:HanXRQr2_Chr10g0442241">
    <property type="protein sequence ID" value="mRNA:HanXRQr2_Chr10g0442241"/>
    <property type="gene ID" value="HanXRQr2_Chr10g0442241"/>
</dbReference>
<keyword evidence="2" id="KW-1185">Reference proteome</keyword>
<dbReference type="EMBL" id="MNCJ02000325">
    <property type="protein sequence ID" value="KAF5786545.1"/>
    <property type="molecule type" value="Genomic_DNA"/>
</dbReference>
<comment type="caution">
    <text evidence="1">The sequence shown here is derived from an EMBL/GenBank/DDBJ whole genome shotgun (WGS) entry which is preliminary data.</text>
</comment>